<evidence type="ECO:0000256" key="15">
    <source>
        <dbReference type="ARBA" id="ARBA00023128"/>
    </source>
</evidence>
<dbReference type="InterPro" id="IPR001505">
    <property type="entry name" value="Copper_CuA"/>
</dbReference>
<evidence type="ECO:0000256" key="9">
    <source>
        <dbReference type="ARBA" id="ARBA00022792"/>
    </source>
</evidence>
<feature type="transmembrane region" description="Helical" evidence="19">
    <location>
        <begin position="65"/>
        <end position="87"/>
    </location>
</feature>
<geneLocation type="mitochondrion" evidence="22"/>
<dbReference type="GO" id="GO:0005743">
    <property type="term" value="C:mitochondrial inner membrane"/>
    <property type="evidence" value="ECO:0007669"/>
    <property type="project" value="UniProtKB-SubCell"/>
</dbReference>
<comment type="function">
    <text evidence="18">Component of the cytochrome c oxidase, the last enzyme in the mitochondrial electron transport chain which drives oxidative phosphorylation. The respiratory chain contains 3 multisubunit complexes succinate dehydrogenase (complex II, CII), ubiquinol-cytochrome c oxidoreductase (cytochrome b-c1 complex, complex III, CIII) and cytochrome c oxidase (complex IV, CIV), that cooperate to transfer electrons derived from NADH and succinate to molecular oxygen, creating an electrochemical gradient over the inner membrane that drives transmembrane transport and the ATP synthase. Cytochrome c oxidase is the component of the respiratory chain that catalyzes the reduction of oxygen to water. Electrons originating from reduced cytochrome c in the intermembrane space (IMS) are transferred via the dinuclear copper A center (CU(A)) of subunit 2 and heme A of subunit 1 to the active site in subunit 1, a binuclear center (BNC) formed by heme A3 and copper B (CU(B)). The BNC reduces molecular oxygen to 2 water molecules using 4 electrons from cytochrome c in the IMS and 4 protons from the mitochondrial matrix.</text>
</comment>
<keyword evidence="8 18" id="KW-0479">Metal-binding</keyword>
<dbReference type="Gene3D" id="1.10.287.90">
    <property type="match status" value="1"/>
</dbReference>
<evidence type="ECO:0000256" key="5">
    <source>
        <dbReference type="ARBA" id="ARBA00022448"/>
    </source>
</evidence>
<dbReference type="GO" id="GO:0016491">
    <property type="term" value="F:oxidoreductase activity"/>
    <property type="evidence" value="ECO:0007669"/>
    <property type="project" value="InterPro"/>
</dbReference>
<dbReference type="GO" id="GO:0042773">
    <property type="term" value="P:ATP synthesis coupled electron transport"/>
    <property type="evidence" value="ECO:0007669"/>
    <property type="project" value="TreeGrafter"/>
</dbReference>
<keyword evidence="14 18" id="KW-0186">Copper</keyword>
<evidence type="ECO:0000256" key="16">
    <source>
        <dbReference type="ARBA" id="ARBA00023136"/>
    </source>
</evidence>
<dbReference type="SUPFAM" id="SSF81464">
    <property type="entry name" value="Cytochrome c oxidase subunit II-like, transmembrane region"/>
    <property type="match status" value="1"/>
</dbReference>
<keyword evidence="10" id="KW-0460">Magnesium</keyword>
<dbReference type="InterPro" id="IPR045187">
    <property type="entry name" value="CcO_II"/>
</dbReference>
<evidence type="ECO:0000256" key="4">
    <source>
        <dbReference type="ARBA" id="ARBA00015946"/>
    </source>
</evidence>
<dbReference type="AlphaFoldDB" id="A0A0A0RYZ5"/>
<dbReference type="InterPro" id="IPR036257">
    <property type="entry name" value="Cyt_c_oxidase_su2_TM_sf"/>
</dbReference>
<dbReference type="CDD" id="cd13912">
    <property type="entry name" value="CcO_II_C"/>
    <property type="match status" value="1"/>
</dbReference>
<dbReference type="PANTHER" id="PTHR22888">
    <property type="entry name" value="CYTOCHROME C OXIDASE, SUBUNIT II"/>
    <property type="match status" value="1"/>
</dbReference>
<dbReference type="InterPro" id="IPR014222">
    <property type="entry name" value="Cyt_c_oxidase_su2"/>
</dbReference>
<evidence type="ECO:0000256" key="11">
    <source>
        <dbReference type="ARBA" id="ARBA00022967"/>
    </source>
</evidence>
<feature type="domain" description="Cytochrome oxidase subunit II copper A binding" evidence="20">
    <location>
        <begin position="94"/>
        <end position="227"/>
    </location>
</feature>
<feature type="transmembrane region" description="Helical" evidence="19">
    <location>
        <begin position="28"/>
        <end position="45"/>
    </location>
</feature>
<dbReference type="InterPro" id="IPR002429">
    <property type="entry name" value="CcO_II-like_C"/>
</dbReference>
<proteinExistence type="inferred from homology"/>
<comment type="similarity">
    <text evidence="2 18">Belongs to the cytochrome c oxidase subunit 2 family.</text>
</comment>
<keyword evidence="11" id="KW-1278">Translocase</keyword>
<evidence type="ECO:0000256" key="2">
    <source>
        <dbReference type="ARBA" id="ARBA00007866"/>
    </source>
</evidence>
<comment type="subcellular location">
    <subcellularLocation>
        <location evidence="1 18">Mitochondrion inner membrane</location>
        <topology evidence="1 18">Multi-pass membrane protein</topology>
    </subcellularLocation>
</comment>
<evidence type="ECO:0000256" key="6">
    <source>
        <dbReference type="ARBA" id="ARBA00022660"/>
    </source>
</evidence>
<keyword evidence="9 18" id="KW-0999">Mitochondrion inner membrane</keyword>
<evidence type="ECO:0000256" key="17">
    <source>
        <dbReference type="ARBA" id="ARBA00049512"/>
    </source>
</evidence>
<reference evidence="22" key="1">
    <citation type="journal article" date="2014" name="Nucleic Acids Res.">
        <title>Multiplex sequencing of pooled mitochondrial genomes-a crucial step toward biodiversity analysis using mito-metagenomics.</title>
        <authorList>
            <person name="Tang M."/>
            <person name="Tan M."/>
            <person name="Meng G."/>
            <person name="Yang S."/>
            <person name="Su X."/>
            <person name="Liu S."/>
            <person name="Song W."/>
            <person name="Li Y."/>
            <person name="Wu Q."/>
            <person name="Zhang A."/>
            <person name="Zhou X."/>
        </authorList>
    </citation>
    <scope>NUCLEOTIDE SEQUENCE</scope>
    <source>
        <strain evidence="22">CL17</strain>
    </source>
</reference>
<evidence type="ECO:0000256" key="8">
    <source>
        <dbReference type="ARBA" id="ARBA00022723"/>
    </source>
</evidence>
<gene>
    <name evidence="22" type="primary">COX2</name>
</gene>
<keyword evidence="6 18" id="KW-0679">Respiratory chain</keyword>
<dbReference type="PROSITE" id="PS00078">
    <property type="entry name" value="COX2"/>
    <property type="match status" value="1"/>
</dbReference>
<dbReference type="NCBIfam" id="TIGR02866">
    <property type="entry name" value="CoxB"/>
    <property type="match status" value="1"/>
</dbReference>
<organism evidence="22">
    <name type="scientific">Opiliones sp. MT-2014</name>
    <dbReference type="NCBI Taxonomy" id="1560019"/>
    <lineage>
        <taxon>Eukaryota</taxon>
        <taxon>Metazoa</taxon>
        <taxon>Ecdysozoa</taxon>
        <taxon>Arthropoda</taxon>
        <taxon>Chelicerata</taxon>
        <taxon>Arachnida</taxon>
        <taxon>Opiliones</taxon>
    </lineage>
</organism>
<evidence type="ECO:0000256" key="13">
    <source>
        <dbReference type="ARBA" id="ARBA00022989"/>
    </source>
</evidence>
<evidence type="ECO:0000256" key="1">
    <source>
        <dbReference type="ARBA" id="ARBA00004448"/>
    </source>
</evidence>
<dbReference type="EMBL" id="KM244686">
    <property type="protein sequence ID" value="AIW06229.1"/>
    <property type="molecule type" value="Genomic_DNA"/>
</dbReference>
<dbReference type="InterPro" id="IPR008972">
    <property type="entry name" value="Cupredoxin"/>
</dbReference>
<evidence type="ECO:0000256" key="3">
    <source>
        <dbReference type="ARBA" id="ARBA00011164"/>
    </source>
</evidence>
<keyword evidence="13 19" id="KW-1133">Transmembrane helix</keyword>
<comment type="subunit">
    <text evidence="3">Component of the cytochrome c oxidase (complex IV, CIV), a multisubunit enzyme composed of a catalytic core of 3 subunits and several supernumerary subunits. The complex exists as a monomer or a dimer and forms supercomplexes (SCs) in the inner mitochondrial membrane with ubiquinol-cytochrome c oxidoreductase (cytochrome b-c1 complex, complex III, CIII).</text>
</comment>
<dbReference type="PROSITE" id="PS50999">
    <property type="entry name" value="COX2_TM"/>
    <property type="match status" value="1"/>
</dbReference>
<name>A0A0A0RYZ5_9ARAC</name>
<evidence type="ECO:0000259" key="20">
    <source>
        <dbReference type="PROSITE" id="PS50857"/>
    </source>
</evidence>
<keyword evidence="16 18" id="KW-0472">Membrane</keyword>
<comment type="catalytic activity">
    <reaction evidence="17">
        <text>4 Fe(II)-[cytochrome c] + O2 + 8 H(+)(in) = 4 Fe(III)-[cytochrome c] + 2 H2O + 4 H(+)(out)</text>
        <dbReference type="Rhea" id="RHEA:11436"/>
        <dbReference type="Rhea" id="RHEA-COMP:10350"/>
        <dbReference type="Rhea" id="RHEA-COMP:14399"/>
        <dbReference type="ChEBI" id="CHEBI:15377"/>
        <dbReference type="ChEBI" id="CHEBI:15378"/>
        <dbReference type="ChEBI" id="CHEBI:15379"/>
        <dbReference type="ChEBI" id="CHEBI:29033"/>
        <dbReference type="ChEBI" id="CHEBI:29034"/>
        <dbReference type="EC" id="7.1.1.9"/>
    </reaction>
    <physiologicalReaction direction="left-to-right" evidence="17">
        <dbReference type="Rhea" id="RHEA:11437"/>
    </physiologicalReaction>
</comment>
<dbReference type="PROSITE" id="PS50857">
    <property type="entry name" value="COX2_CUA"/>
    <property type="match status" value="1"/>
</dbReference>
<dbReference type="GO" id="GO:0005507">
    <property type="term" value="F:copper ion binding"/>
    <property type="evidence" value="ECO:0007669"/>
    <property type="project" value="InterPro"/>
</dbReference>
<sequence>MTMATWNKISFPDGASPIMEQMIFFHDHTMIILILITILVSYMMVNSLVNSYSNRSLLEGQEIETFWTIIPAFMLIFIAFPSLQLLYMMDETNSPNITIKTTGHQWYWTYEYSDFKEVSFDSYMLPTDELGDKNLRLLEVDNRTMIPTKTNIRLLVSATDVIHSWAMPSLGVKADAMPGRINQVPLLSLRSGIYFGQCSEICGANHSFMPIVVESIPTPNFIQWMNLFN</sequence>
<dbReference type="Pfam" id="PF02790">
    <property type="entry name" value="COX2_TM"/>
    <property type="match status" value="1"/>
</dbReference>
<dbReference type="InterPro" id="IPR011759">
    <property type="entry name" value="Cyt_c_oxidase_su2_TM_dom"/>
</dbReference>
<evidence type="ECO:0000259" key="21">
    <source>
        <dbReference type="PROSITE" id="PS50999"/>
    </source>
</evidence>
<accession>A0A0A0RYZ5</accession>
<dbReference type="Pfam" id="PF00116">
    <property type="entry name" value="COX2"/>
    <property type="match status" value="1"/>
</dbReference>
<evidence type="ECO:0000256" key="19">
    <source>
        <dbReference type="SAM" id="Phobius"/>
    </source>
</evidence>
<dbReference type="SUPFAM" id="SSF49503">
    <property type="entry name" value="Cupredoxins"/>
    <property type="match status" value="1"/>
</dbReference>
<comment type="cofactor">
    <cofactor evidence="18">
        <name>Cu cation</name>
        <dbReference type="ChEBI" id="CHEBI:23378"/>
    </cofactor>
    <text evidence="18">Binds a copper A center.</text>
</comment>
<keyword evidence="12 18" id="KW-0249">Electron transport</keyword>
<evidence type="ECO:0000256" key="14">
    <source>
        <dbReference type="ARBA" id="ARBA00023008"/>
    </source>
</evidence>
<evidence type="ECO:0000256" key="7">
    <source>
        <dbReference type="ARBA" id="ARBA00022692"/>
    </source>
</evidence>
<dbReference type="Gene3D" id="2.60.40.420">
    <property type="entry name" value="Cupredoxins - blue copper proteins"/>
    <property type="match status" value="1"/>
</dbReference>
<evidence type="ECO:0000256" key="18">
    <source>
        <dbReference type="RuleBase" id="RU000457"/>
    </source>
</evidence>
<dbReference type="PANTHER" id="PTHR22888:SF9">
    <property type="entry name" value="CYTOCHROME C OXIDASE SUBUNIT 2"/>
    <property type="match status" value="1"/>
</dbReference>
<dbReference type="PRINTS" id="PR01166">
    <property type="entry name" value="CYCOXIDASEII"/>
</dbReference>
<keyword evidence="7 18" id="KW-0812">Transmembrane</keyword>
<keyword evidence="5 18" id="KW-0813">Transport</keyword>
<dbReference type="FunFam" id="2.60.40.420:FF:000001">
    <property type="entry name" value="Cytochrome c oxidase subunit 2"/>
    <property type="match status" value="1"/>
</dbReference>
<evidence type="ECO:0000256" key="10">
    <source>
        <dbReference type="ARBA" id="ARBA00022842"/>
    </source>
</evidence>
<evidence type="ECO:0000313" key="22">
    <source>
        <dbReference type="EMBL" id="AIW06229.1"/>
    </source>
</evidence>
<keyword evidence="15 18" id="KW-0496">Mitochondrion</keyword>
<dbReference type="InterPro" id="IPR034210">
    <property type="entry name" value="CcO_II_C"/>
</dbReference>
<feature type="domain" description="Cytochrome oxidase subunit II transmembrane region profile" evidence="21">
    <location>
        <begin position="3"/>
        <end position="93"/>
    </location>
</feature>
<dbReference type="GO" id="GO:0004129">
    <property type="term" value="F:cytochrome-c oxidase activity"/>
    <property type="evidence" value="ECO:0007669"/>
    <property type="project" value="UniProtKB-EC"/>
</dbReference>
<evidence type="ECO:0000256" key="12">
    <source>
        <dbReference type="ARBA" id="ARBA00022982"/>
    </source>
</evidence>
<protein>
    <recommendedName>
        <fullName evidence="4 18">Cytochrome c oxidase subunit 2</fullName>
    </recommendedName>
</protein>